<dbReference type="Gene3D" id="3.40.50.1000">
    <property type="entry name" value="HAD superfamily/HAD-like"/>
    <property type="match status" value="1"/>
</dbReference>
<dbReference type="RefSeq" id="WP_117329864.1">
    <property type="nucleotide sequence ID" value="NZ_QUWK01000004.1"/>
</dbReference>
<evidence type="ECO:0000256" key="4">
    <source>
        <dbReference type="ARBA" id="ARBA00013078"/>
    </source>
</evidence>
<dbReference type="InterPro" id="IPR023214">
    <property type="entry name" value="HAD_sf"/>
</dbReference>
<evidence type="ECO:0000256" key="3">
    <source>
        <dbReference type="ARBA" id="ARBA00006171"/>
    </source>
</evidence>
<proteinExistence type="inferred from homology"/>
<dbReference type="InterPro" id="IPR036412">
    <property type="entry name" value="HAD-like_sf"/>
</dbReference>
<dbReference type="SFLD" id="SFLDG01129">
    <property type="entry name" value="C1.5:_HAD__Beta-PGM__Phosphata"/>
    <property type="match status" value="1"/>
</dbReference>
<dbReference type="GO" id="GO:0005829">
    <property type="term" value="C:cytosol"/>
    <property type="evidence" value="ECO:0007669"/>
    <property type="project" value="TreeGrafter"/>
</dbReference>
<dbReference type="Proteomes" id="UP000264002">
    <property type="component" value="Unassembled WGS sequence"/>
</dbReference>
<evidence type="ECO:0000256" key="2">
    <source>
        <dbReference type="ARBA" id="ARBA00004818"/>
    </source>
</evidence>
<dbReference type="SUPFAM" id="SSF56784">
    <property type="entry name" value="HAD-like"/>
    <property type="match status" value="1"/>
</dbReference>
<comment type="similarity">
    <text evidence="3">Belongs to the HAD-like hydrolase superfamily. CbbY/CbbZ/Gph/YieH family.</text>
</comment>
<dbReference type="NCBIfam" id="TIGR01549">
    <property type="entry name" value="HAD-SF-IA-v1"/>
    <property type="match status" value="1"/>
</dbReference>
<dbReference type="InterPro" id="IPR050155">
    <property type="entry name" value="HAD-like_hydrolase_sf"/>
</dbReference>
<keyword evidence="6" id="KW-1185">Reference proteome</keyword>
<keyword evidence="5" id="KW-0378">Hydrolase</keyword>
<dbReference type="InterPro" id="IPR006439">
    <property type="entry name" value="HAD-SF_hydro_IA"/>
</dbReference>
<reference evidence="6" key="1">
    <citation type="submission" date="2018-08" db="EMBL/GenBank/DDBJ databases">
        <authorList>
            <person name="Grouzdev D.S."/>
            <person name="Krutkina M.S."/>
        </authorList>
    </citation>
    <scope>NUCLEOTIDE SEQUENCE [LARGE SCALE GENOMIC DNA]</scope>
    <source>
        <strain evidence="6">4-11</strain>
    </source>
</reference>
<sequence length="225" mass="24763">MLKPLSKAILFDMDGTLIDTIEDIRSAFNVALSLEGLPPFSAALAKQVVGRGLYNALKGALSYYEHPVDAARFAFLYQSMMDYYQAHYADMSHPYQGILPLLDRLESSGVAIGILSNKEDVLTQKIVKQLLPQFSFASVRGLVEGSPRKPDRHAIDLFCSQQGVNVGELCYIGDSEVDYQTAQNAGCSHILVSWGFRPKEELQALPGSVVVDTVDELEDVIYGVQ</sequence>
<dbReference type="GO" id="GO:0006281">
    <property type="term" value="P:DNA repair"/>
    <property type="evidence" value="ECO:0007669"/>
    <property type="project" value="TreeGrafter"/>
</dbReference>
<evidence type="ECO:0000313" key="6">
    <source>
        <dbReference type="Proteomes" id="UP000264002"/>
    </source>
</evidence>
<comment type="caution">
    <text evidence="5">The sequence shown here is derived from an EMBL/GenBank/DDBJ whole genome shotgun (WGS) entry which is preliminary data.</text>
</comment>
<dbReference type="SFLD" id="SFLDS00003">
    <property type="entry name" value="Haloacid_Dehalogenase"/>
    <property type="match status" value="1"/>
</dbReference>
<dbReference type="EC" id="3.1.3.18" evidence="4"/>
<dbReference type="PANTHER" id="PTHR43434">
    <property type="entry name" value="PHOSPHOGLYCOLATE PHOSPHATASE"/>
    <property type="match status" value="1"/>
</dbReference>
<dbReference type="EMBL" id="QUWK01000004">
    <property type="protein sequence ID" value="RFU95452.1"/>
    <property type="molecule type" value="Genomic_DNA"/>
</dbReference>
<evidence type="ECO:0000313" key="5">
    <source>
        <dbReference type="EMBL" id="RFU95452.1"/>
    </source>
</evidence>
<comment type="catalytic activity">
    <reaction evidence="1">
        <text>2-phosphoglycolate + H2O = glycolate + phosphate</text>
        <dbReference type="Rhea" id="RHEA:14369"/>
        <dbReference type="ChEBI" id="CHEBI:15377"/>
        <dbReference type="ChEBI" id="CHEBI:29805"/>
        <dbReference type="ChEBI" id="CHEBI:43474"/>
        <dbReference type="ChEBI" id="CHEBI:58033"/>
        <dbReference type="EC" id="3.1.3.18"/>
    </reaction>
</comment>
<protein>
    <recommendedName>
        <fullName evidence="4">phosphoglycolate phosphatase</fullName>
        <ecNumber evidence="4">3.1.3.18</ecNumber>
    </recommendedName>
</protein>
<name>A0A372MI63_9SPIR</name>
<organism evidence="5 6">
    <name type="scientific">Sphaerochaeta halotolerans</name>
    <dbReference type="NCBI Taxonomy" id="2293840"/>
    <lineage>
        <taxon>Bacteria</taxon>
        <taxon>Pseudomonadati</taxon>
        <taxon>Spirochaetota</taxon>
        <taxon>Spirochaetia</taxon>
        <taxon>Spirochaetales</taxon>
        <taxon>Sphaerochaetaceae</taxon>
        <taxon>Sphaerochaeta</taxon>
    </lineage>
</organism>
<dbReference type="Pfam" id="PF13419">
    <property type="entry name" value="HAD_2"/>
    <property type="match status" value="1"/>
</dbReference>
<comment type="pathway">
    <text evidence="2">Organic acid metabolism; glycolate biosynthesis; glycolate from 2-phosphoglycolate: step 1/1.</text>
</comment>
<reference evidence="5 6" key="2">
    <citation type="submission" date="2018-09" db="EMBL/GenBank/DDBJ databases">
        <title>Genome of Sphaerochaeta halotolerans strain 4-11.</title>
        <authorList>
            <person name="Nazina T.N."/>
            <person name="Sokolova D.S."/>
        </authorList>
    </citation>
    <scope>NUCLEOTIDE SEQUENCE [LARGE SCALE GENOMIC DNA]</scope>
    <source>
        <strain evidence="5 6">4-11</strain>
    </source>
</reference>
<evidence type="ECO:0000256" key="1">
    <source>
        <dbReference type="ARBA" id="ARBA00000830"/>
    </source>
</evidence>
<dbReference type="AlphaFoldDB" id="A0A372MI63"/>
<dbReference type="GO" id="GO:0008967">
    <property type="term" value="F:phosphoglycolate phosphatase activity"/>
    <property type="evidence" value="ECO:0007669"/>
    <property type="project" value="UniProtKB-EC"/>
</dbReference>
<dbReference type="Gene3D" id="1.10.150.240">
    <property type="entry name" value="Putative phosphatase, domain 2"/>
    <property type="match status" value="1"/>
</dbReference>
<gene>
    <name evidence="5" type="ORF">DYP60_04570</name>
</gene>
<accession>A0A372MI63</accession>
<dbReference type="InterPro" id="IPR041492">
    <property type="entry name" value="HAD_2"/>
</dbReference>
<dbReference type="PANTHER" id="PTHR43434:SF1">
    <property type="entry name" value="PHOSPHOGLYCOLATE PHOSPHATASE"/>
    <property type="match status" value="1"/>
</dbReference>
<dbReference type="InterPro" id="IPR023198">
    <property type="entry name" value="PGP-like_dom2"/>
</dbReference>